<dbReference type="PANTHER" id="PTHR13958:SF3">
    <property type="entry name" value="CAP-GLY DOMAIN-CONTAINING PROTEIN-RELATED"/>
    <property type="match status" value="1"/>
</dbReference>
<feature type="coiled-coil region" evidence="1">
    <location>
        <begin position="1610"/>
        <end position="1687"/>
    </location>
</feature>
<feature type="compositionally biased region" description="Basic and acidic residues" evidence="2">
    <location>
        <begin position="1105"/>
        <end position="1115"/>
    </location>
</feature>
<feature type="compositionally biased region" description="Polar residues" evidence="2">
    <location>
        <begin position="1558"/>
        <end position="1575"/>
    </location>
</feature>
<feature type="compositionally biased region" description="Basic and acidic residues" evidence="2">
    <location>
        <begin position="508"/>
        <end position="517"/>
    </location>
</feature>
<dbReference type="PANTHER" id="PTHR13958">
    <property type="entry name" value="CENTROSOME-ASSOCIATED PROTEIN 350"/>
    <property type="match status" value="1"/>
</dbReference>
<dbReference type="Ensembl" id="ENSCCRT00020123221.1">
    <property type="protein sequence ID" value="ENSCCRP00020112900.1"/>
    <property type="gene ID" value="ENSCCRG00020051169.1"/>
</dbReference>
<feature type="compositionally biased region" description="Polar residues" evidence="2">
    <location>
        <begin position="388"/>
        <end position="406"/>
    </location>
</feature>
<feature type="region of interest" description="Disordered" evidence="2">
    <location>
        <begin position="1385"/>
        <end position="1575"/>
    </location>
</feature>
<keyword evidence="1" id="KW-0175">Coiled coil</keyword>
<dbReference type="Proteomes" id="UP000694701">
    <property type="component" value="Unplaced"/>
</dbReference>
<feature type="region of interest" description="Disordered" evidence="2">
    <location>
        <begin position="853"/>
        <end position="879"/>
    </location>
</feature>
<feature type="compositionally biased region" description="Polar residues" evidence="2">
    <location>
        <begin position="665"/>
        <end position="683"/>
    </location>
</feature>
<evidence type="ECO:0000256" key="1">
    <source>
        <dbReference type="SAM" id="Coils"/>
    </source>
</evidence>
<feature type="region of interest" description="Disordered" evidence="2">
    <location>
        <begin position="884"/>
        <end position="903"/>
    </location>
</feature>
<feature type="compositionally biased region" description="Basic and acidic residues" evidence="2">
    <location>
        <begin position="562"/>
        <end position="593"/>
    </location>
</feature>
<organism evidence="3 4">
    <name type="scientific">Cyprinus carpio</name>
    <name type="common">Common carp</name>
    <dbReference type="NCBI Taxonomy" id="7962"/>
    <lineage>
        <taxon>Eukaryota</taxon>
        <taxon>Metazoa</taxon>
        <taxon>Chordata</taxon>
        <taxon>Craniata</taxon>
        <taxon>Vertebrata</taxon>
        <taxon>Euteleostomi</taxon>
        <taxon>Actinopterygii</taxon>
        <taxon>Neopterygii</taxon>
        <taxon>Teleostei</taxon>
        <taxon>Ostariophysi</taxon>
        <taxon>Cypriniformes</taxon>
        <taxon>Cyprinidae</taxon>
        <taxon>Cyprininae</taxon>
        <taxon>Cyprinus</taxon>
    </lineage>
</organism>
<feature type="compositionally biased region" description="Basic and acidic residues" evidence="2">
    <location>
        <begin position="1529"/>
        <end position="1556"/>
    </location>
</feature>
<name>A0A8C2KQU3_CYPCA</name>
<dbReference type="GO" id="GO:0008017">
    <property type="term" value="F:microtubule binding"/>
    <property type="evidence" value="ECO:0007669"/>
    <property type="project" value="InterPro"/>
</dbReference>
<feature type="compositionally biased region" description="Basic and acidic residues" evidence="2">
    <location>
        <begin position="459"/>
        <end position="469"/>
    </location>
</feature>
<evidence type="ECO:0000256" key="2">
    <source>
        <dbReference type="SAM" id="MobiDB-lite"/>
    </source>
</evidence>
<feature type="region of interest" description="Disordered" evidence="2">
    <location>
        <begin position="1"/>
        <end position="30"/>
    </location>
</feature>
<feature type="compositionally biased region" description="Polar residues" evidence="2">
    <location>
        <begin position="1419"/>
        <end position="1431"/>
    </location>
</feature>
<evidence type="ECO:0000313" key="3">
    <source>
        <dbReference type="Ensembl" id="ENSCCRP00020112900.1"/>
    </source>
</evidence>
<feature type="compositionally biased region" description="Polar residues" evidence="2">
    <location>
        <begin position="519"/>
        <end position="532"/>
    </location>
</feature>
<feature type="coiled-coil region" evidence="1">
    <location>
        <begin position="1286"/>
        <end position="1351"/>
    </location>
</feature>
<protein>
    <submittedName>
        <fullName evidence="3">Centrosomal protein 350</fullName>
    </submittedName>
</protein>
<proteinExistence type="predicted"/>
<feature type="compositionally biased region" description="Low complexity" evidence="2">
    <location>
        <begin position="1151"/>
        <end position="1168"/>
    </location>
</feature>
<feature type="region of interest" description="Disordered" evidence="2">
    <location>
        <begin position="68"/>
        <end position="115"/>
    </location>
</feature>
<feature type="compositionally biased region" description="Basic and acidic residues" evidence="2">
    <location>
        <begin position="653"/>
        <end position="664"/>
    </location>
</feature>
<dbReference type="InterPro" id="IPR028750">
    <property type="entry name" value="CEP350/CC187"/>
</dbReference>
<feature type="compositionally biased region" description="Low complexity" evidence="2">
    <location>
        <begin position="1184"/>
        <end position="1207"/>
    </location>
</feature>
<accession>A0A8C2KQU3</accession>
<sequence length="1855" mass="205131">MWSRLRSEAGPPASVSSQSALAGQDNRRGLSNCYLIPRTSSRLRHIENRLEAAPGTGVLLDSVLDTKKASVSGSRKMSRRDGCHVEESGSKSRTRSRRSPDKSSRSPLRNSTLDSNARKLSAVEFREPLVSYREASPLPVSQTHSEPEVHSLPTEVVVPQADFALSQLVYQRDTRDMQTADLDSPHSSAVDSTSVRYLNDLSALNAIHQPDHAPLGSEVNPRTHLQAETSQTSLTSITGSVTASLRLENLRRRQPDEKLEKLKERIRRQREHLEETEERNKLLGYLEQPVGIGAAAHSTTVPTAKVRKVAPAPPAPIYKGFNTSETKIRTPDGKVWAEEDFQNLSREIYKDLTKRLTAESTKPKQRPAEREKVKEKKPSKPVRKVHRSSSAPDSNTKPAISTSSWRDGQKLVKMMLGPPPRLHREPRVKSSETQMRTGPGPRSSSDPRLERSRHSRPTSAERPRNHVLPEEPAGPSRLTGSDRRKSPSTDLLSADIRGILDDLQMEADSSRRAEAPRSKVSTRVSRSASPAKTTKRTDPPEHLMAKKRHYDAEAVRLYIAQKQEERKKRQAEERRAQREEEENKNKRLKELYRRQRAGATKGPVAPEGPIKKRLQETYTKLLLEQTQLREEINGGAITNMVQQPRPVYQPSGESDKENKRHDRPQSATSSSDLSLTGQCQPPFSRNGLGYAGSPWHQSDQHSPALRVSSSLAPPSGHIFSQLLELDPEPSLSNRESLTAHAAFPSTTGRKMSRIEALKATAASLSSRIESEARKLAGAGINYGCAKDTGTGLLIPSDDCWAKRVSPPVRENLTDSDDLVERIEKLLAAGQSTYDQALPGVGNLHSFRERMETGNKQTVAPSGLNSRNTRKTPSPPKPIVQEVELDSSGGSISEGPLLSEGSISDEDLQELPKSRLGTKGYSAHLNGDSLNPISRFQKEAEKHLPFNLSRMVQGGSNGPWEELAKGSPHSVINIFTKNMSYSKAFEERGGKSSPALRSGLSGASSLDGMVYEEDFVSSRASSQSASKRSPNGLSNGHGRFSPPDEVLSVRSAYSNRAGERSQHSPALTPLSSPQSASSSSKRASERSLLEGQRNTSSAVSDLPAEGFKKSGSEKASSRSSHRSVDTDSTLGGVSVHSIHSHFGSEGKKSPRSARTTPAAGSPASSGSSRLSPGDSIPIRGSAQGSGSPHAALPSSSSSAARAKSNPSPHTQSPGRTEHRTAELQFAPGVLQQRLSAELSYLDAVEESVRQLGDVERVRGVSLAQQETVSLAQILKSQQQRHERELYLLRMKAEQEALETQRQLEESRQKAAQAHAELQEGLLQSQQQALGGLHEATNKMINQQAEAARHTAETAQHIKEMTELARSQIAGALSVPGPSIMPLYDQQKQHKRGLKQQQPHPHTDSSWKSELSPERRKSPSEVETSPDSLSESIPSRRPTISGGGSSSTQLSPPRSDQKERKTPGKDRSSSSVEDQAHTAADDSLSSDNVRSPLEEKADNASIATDYSVKFDDSMTEDDIEEKSFRSLLPSEAHRRESLDRKPSPRPESDDDHSHDRSSPKASSKQDGSMPFSSGQDSFSKFTMDLVRQYMKEEEVRAQHQSSLLRLRQKALREKTKAELAWLEHQKRHLRDKGEDDKMPPLRKKQRGLILKLQQEQAEIKRLQEANKAARRERQLLLKQQEEIERMRHTTLKLKERLKSADTKLESPVSGVAEESAPPSVIVTDAETRSPSPVSVSGSETSSIMQKLKKMRSHMDEKHCSPVHYFFSVFTAHHWASLSVCLPKLHPKFQLFIYSQLVRYSYPKSSFLFPSLPPPLAQHLFPMEHAFVHPLPQLGGYLSDWERLFFISNDYMIYQNPL</sequence>
<feature type="compositionally biased region" description="Low complexity" evidence="2">
    <location>
        <begin position="1063"/>
        <end position="1080"/>
    </location>
</feature>
<feature type="region of interest" description="Disordered" evidence="2">
    <location>
        <begin position="1017"/>
        <end position="1217"/>
    </location>
</feature>
<feature type="compositionally biased region" description="Polar residues" evidence="2">
    <location>
        <begin position="853"/>
        <end position="866"/>
    </location>
</feature>
<feature type="compositionally biased region" description="Basic and acidic residues" evidence="2">
    <location>
        <begin position="1399"/>
        <end position="1418"/>
    </location>
</feature>
<dbReference type="GO" id="GO:0005813">
    <property type="term" value="C:centrosome"/>
    <property type="evidence" value="ECO:0007669"/>
    <property type="project" value="InterPro"/>
</dbReference>
<feature type="compositionally biased region" description="Polar residues" evidence="2">
    <location>
        <begin position="695"/>
        <end position="709"/>
    </location>
</feature>
<feature type="compositionally biased region" description="Basic and acidic residues" evidence="2">
    <location>
        <begin position="79"/>
        <end position="90"/>
    </location>
</feature>
<feature type="compositionally biased region" description="Basic and acidic residues" evidence="2">
    <location>
        <begin position="366"/>
        <end position="378"/>
    </location>
</feature>
<dbReference type="GO" id="GO:0034453">
    <property type="term" value="P:microtubule anchoring"/>
    <property type="evidence" value="ECO:0007669"/>
    <property type="project" value="InterPro"/>
</dbReference>
<feature type="region of interest" description="Disordered" evidence="2">
    <location>
        <begin position="635"/>
        <end position="709"/>
    </location>
</feature>
<feature type="region of interest" description="Disordered" evidence="2">
    <location>
        <begin position="355"/>
        <end position="549"/>
    </location>
</feature>
<reference evidence="3" key="1">
    <citation type="submission" date="2025-08" db="UniProtKB">
        <authorList>
            <consortium name="Ensembl"/>
        </authorList>
    </citation>
    <scope>IDENTIFICATION</scope>
</reference>
<feature type="compositionally biased region" description="Basic and acidic residues" evidence="2">
    <location>
        <begin position="535"/>
        <end position="549"/>
    </location>
</feature>
<feature type="compositionally biased region" description="Low complexity" evidence="2">
    <location>
        <begin position="1017"/>
        <end position="1028"/>
    </location>
</feature>
<feature type="compositionally biased region" description="Basic and acidic residues" evidence="2">
    <location>
        <begin position="1453"/>
        <end position="1478"/>
    </location>
</feature>
<evidence type="ECO:0000313" key="4">
    <source>
        <dbReference type="Proteomes" id="UP000694701"/>
    </source>
</evidence>
<feature type="region of interest" description="Disordered" evidence="2">
    <location>
        <begin position="561"/>
        <end position="611"/>
    </location>
</feature>
<feature type="compositionally biased region" description="Polar residues" evidence="2">
    <location>
        <begin position="431"/>
        <end position="444"/>
    </location>
</feature>